<comment type="cofactor">
    <cofactor evidence="1">
        <name>pyridoxal 5'-phosphate</name>
        <dbReference type="ChEBI" id="CHEBI:597326"/>
    </cofactor>
</comment>
<dbReference type="PATRIC" id="fig|59750.3.peg.5732"/>
<dbReference type="InterPro" id="IPR015424">
    <property type="entry name" value="PyrdxlP-dep_Trfase"/>
</dbReference>
<comment type="similarity">
    <text evidence="3">Belongs to the class-III pyridoxal-phosphate-dependent aminotransferase family.</text>
</comment>
<gene>
    <name evidence="5" type="ORF">AFM11_35015</name>
</gene>
<evidence type="ECO:0000256" key="4">
    <source>
        <dbReference type="SAM" id="MobiDB-lite"/>
    </source>
</evidence>
<keyword evidence="5" id="KW-0032">Aminotransferase</keyword>
<dbReference type="RefSeq" id="WP_067859613.1">
    <property type="nucleotide sequence ID" value="NZ_LGTW01000040.1"/>
</dbReference>
<comment type="caution">
    <text evidence="5">The sequence shown here is derived from an EMBL/GenBank/DDBJ whole genome shotgun (WGS) entry which is preliminary data.</text>
</comment>
<evidence type="ECO:0000256" key="2">
    <source>
        <dbReference type="ARBA" id="ARBA00022898"/>
    </source>
</evidence>
<dbReference type="SUPFAM" id="SSF53383">
    <property type="entry name" value="PLP-dependent transferases"/>
    <property type="match status" value="1"/>
</dbReference>
<protein>
    <submittedName>
        <fullName evidence="5">Aminotransferase</fullName>
    </submittedName>
</protein>
<dbReference type="PANTHER" id="PTHR43713:SF3">
    <property type="entry name" value="GLUTAMATE-1-SEMIALDEHYDE 2,1-AMINOMUTASE 1, CHLOROPLASTIC-RELATED"/>
    <property type="match status" value="1"/>
</dbReference>
<organism evidence="5 6">
    <name type="scientific">Mycolicibacterium wolinskyi</name>
    <dbReference type="NCBI Taxonomy" id="59750"/>
    <lineage>
        <taxon>Bacteria</taxon>
        <taxon>Bacillati</taxon>
        <taxon>Actinomycetota</taxon>
        <taxon>Actinomycetes</taxon>
        <taxon>Mycobacteriales</taxon>
        <taxon>Mycobacteriaceae</taxon>
        <taxon>Mycolicibacterium</taxon>
    </lineage>
</organism>
<evidence type="ECO:0000256" key="3">
    <source>
        <dbReference type="RuleBase" id="RU003560"/>
    </source>
</evidence>
<evidence type="ECO:0000256" key="1">
    <source>
        <dbReference type="ARBA" id="ARBA00001933"/>
    </source>
</evidence>
<dbReference type="GO" id="GO:0030170">
    <property type="term" value="F:pyridoxal phosphate binding"/>
    <property type="evidence" value="ECO:0007669"/>
    <property type="project" value="InterPro"/>
</dbReference>
<proteinExistence type="inferred from homology"/>
<dbReference type="PANTHER" id="PTHR43713">
    <property type="entry name" value="GLUTAMATE-1-SEMIALDEHYDE 2,1-AMINOMUTASE"/>
    <property type="match status" value="1"/>
</dbReference>
<dbReference type="AlphaFoldDB" id="A0A132PBI1"/>
<name>A0A132PBI1_9MYCO</name>
<feature type="region of interest" description="Disordered" evidence="4">
    <location>
        <begin position="1"/>
        <end position="22"/>
    </location>
</feature>
<dbReference type="InterPro" id="IPR015421">
    <property type="entry name" value="PyrdxlP-dep_Trfase_major"/>
</dbReference>
<dbReference type="InterPro" id="IPR005814">
    <property type="entry name" value="Aminotrans_3"/>
</dbReference>
<dbReference type="NCBIfam" id="NF005453">
    <property type="entry name" value="PRK07046.1"/>
    <property type="match status" value="1"/>
</dbReference>
<reference evidence="5 6" key="1">
    <citation type="submission" date="2015-07" db="EMBL/GenBank/DDBJ databases">
        <title>A draft genome sequence of Mycobacterium wolinskyi.</title>
        <authorList>
            <person name="de Man T.J."/>
            <person name="Perry K.A."/>
            <person name="Coulliette A.D."/>
            <person name="Jensen B."/>
            <person name="Toney N.C."/>
            <person name="Limbago B.M."/>
            <person name="Noble-Wang J."/>
        </authorList>
    </citation>
    <scope>NUCLEOTIDE SEQUENCE [LARGE SCALE GENOMIC DNA]</scope>
    <source>
        <strain evidence="5 6">CDC_01</strain>
    </source>
</reference>
<evidence type="ECO:0000313" key="5">
    <source>
        <dbReference type="EMBL" id="KWX19607.1"/>
    </source>
</evidence>
<dbReference type="GO" id="GO:0008483">
    <property type="term" value="F:transaminase activity"/>
    <property type="evidence" value="ECO:0007669"/>
    <property type="project" value="UniProtKB-KW"/>
</dbReference>
<dbReference type="Gene3D" id="3.90.1150.10">
    <property type="entry name" value="Aspartate Aminotransferase, domain 1"/>
    <property type="match status" value="1"/>
</dbReference>
<dbReference type="InterPro" id="IPR015422">
    <property type="entry name" value="PyrdxlP-dep_Trfase_small"/>
</dbReference>
<sequence length="468" mass="50929">MLDHARTAEATLPRQTRTADRDQIRAIRQREEERFAHDRPKSFELVQRARRSLLGGVPMNWMTKWPGGFPPFIASARGARLVDVDGNAYIDFCYGDTGAMAGHAPAGSVGAIADRAADGITFMLPTEDAIWVGEEMTRRFGVPFWQFALTATDANRFVLRLARMITGRRKVLVFNHCYHGSVDESLATLVAGTIHPRRGNIGPAVPPSETTQVVEFNDTAALERALAEGDVACVLAEPALTNIGIVLPEPGFHDALRELTRRYGALLVIDETHTICAGPGGYTKAHGLQPDFVTVGKSIGSGVPSAAYGFTAEIAERIEHQVSVEDADVSGVGGTLAGNALSLAAVRATLANVLTEQAFVGMTDLAVRLEQDVNDLIESNDLPWHVTRLGCRVEYLFSAERARNGTQAANAGDFELDQLIHLYMLNRGVLLTPFHNMTLMSPANVAEDVERHKEILTEAIAELYPAHR</sequence>
<dbReference type="Gene3D" id="3.40.640.10">
    <property type="entry name" value="Type I PLP-dependent aspartate aminotransferase-like (Major domain)"/>
    <property type="match status" value="1"/>
</dbReference>
<dbReference type="EMBL" id="LGTW01000040">
    <property type="protein sequence ID" value="KWX19607.1"/>
    <property type="molecule type" value="Genomic_DNA"/>
</dbReference>
<keyword evidence="5" id="KW-0808">Transferase</keyword>
<dbReference type="Proteomes" id="UP000070612">
    <property type="component" value="Unassembled WGS sequence"/>
</dbReference>
<keyword evidence="6" id="KW-1185">Reference proteome</keyword>
<keyword evidence="2 3" id="KW-0663">Pyridoxal phosphate</keyword>
<accession>A0A132PBI1</accession>
<dbReference type="Pfam" id="PF00202">
    <property type="entry name" value="Aminotran_3"/>
    <property type="match status" value="1"/>
</dbReference>
<evidence type="ECO:0000313" key="6">
    <source>
        <dbReference type="Proteomes" id="UP000070612"/>
    </source>
</evidence>